<dbReference type="InterPro" id="IPR036236">
    <property type="entry name" value="Znf_C2H2_sf"/>
</dbReference>
<dbReference type="CDD" id="cd12148">
    <property type="entry name" value="fungal_TF_MHR"/>
    <property type="match status" value="1"/>
</dbReference>
<evidence type="ECO:0000256" key="4">
    <source>
        <dbReference type="ARBA" id="ARBA00022771"/>
    </source>
</evidence>
<reference evidence="10 11" key="1">
    <citation type="journal article" date="2017" name="BMC Genomics">
        <title>Chromosome level assembly and secondary metabolite potential of the parasitic fungus Cordyceps militaris.</title>
        <authorList>
            <person name="Kramer G.J."/>
            <person name="Nodwell J.R."/>
        </authorList>
    </citation>
    <scope>NUCLEOTIDE SEQUENCE [LARGE SCALE GENOMIC DNA]</scope>
    <source>
        <strain evidence="10 11">ATCC 34164</strain>
    </source>
</reference>
<keyword evidence="5" id="KW-0862">Zinc</keyword>
<feature type="compositionally biased region" description="Basic and acidic residues" evidence="8">
    <location>
        <begin position="194"/>
        <end position="205"/>
    </location>
</feature>
<feature type="compositionally biased region" description="Low complexity" evidence="8">
    <location>
        <begin position="163"/>
        <end position="180"/>
    </location>
</feature>
<evidence type="ECO:0000259" key="9">
    <source>
        <dbReference type="PROSITE" id="PS50157"/>
    </source>
</evidence>
<dbReference type="AlphaFoldDB" id="A0A2H4SQQ5"/>
<dbReference type="OrthoDB" id="6077919at2759"/>
<dbReference type="EMBL" id="CP023326">
    <property type="protein sequence ID" value="ATY65444.1"/>
    <property type="molecule type" value="Genomic_DNA"/>
</dbReference>
<protein>
    <submittedName>
        <fullName evidence="10">C2H2 finger domain</fullName>
    </submittedName>
</protein>
<dbReference type="PROSITE" id="PS50157">
    <property type="entry name" value="ZINC_FINGER_C2H2_2"/>
    <property type="match status" value="1"/>
</dbReference>
<evidence type="ECO:0000313" key="10">
    <source>
        <dbReference type="EMBL" id="ATY65444.1"/>
    </source>
</evidence>
<dbReference type="Pfam" id="PF04082">
    <property type="entry name" value="Fungal_trans"/>
    <property type="match status" value="1"/>
</dbReference>
<feature type="compositionally biased region" description="Polar residues" evidence="8">
    <location>
        <begin position="181"/>
        <end position="193"/>
    </location>
</feature>
<name>A0A2H4SQQ5_CORMI</name>
<evidence type="ECO:0000313" key="11">
    <source>
        <dbReference type="Proteomes" id="UP000323067"/>
    </source>
</evidence>
<dbReference type="VEuPathDB" id="FungiDB:CCM_08414"/>
<comment type="subcellular location">
    <subcellularLocation>
        <location evidence="1">Nucleus</location>
    </subcellularLocation>
</comment>
<dbReference type="GO" id="GO:0000978">
    <property type="term" value="F:RNA polymerase II cis-regulatory region sequence-specific DNA binding"/>
    <property type="evidence" value="ECO:0007669"/>
    <property type="project" value="InterPro"/>
</dbReference>
<dbReference type="GO" id="GO:0005634">
    <property type="term" value="C:nucleus"/>
    <property type="evidence" value="ECO:0007669"/>
    <property type="project" value="UniProtKB-SubCell"/>
</dbReference>
<dbReference type="Gene3D" id="3.30.160.60">
    <property type="entry name" value="Classic Zinc Finger"/>
    <property type="match status" value="1"/>
</dbReference>
<feature type="compositionally biased region" description="Low complexity" evidence="8">
    <location>
        <begin position="121"/>
        <end position="134"/>
    </location>
</feature>
<keyword evidence="3" id="KW-0677">Repeat</keyword>
<gene>
    <name evidence="10" type="ORF">A9K55_001346</name>
</gene>
<evidence type="ECO:0000256" key="3">
    <source>
        <dbReference type="ARBA" id="ARBA00022737"/>
    </source>
</evidence>
<evidence type="ECO:0000256" key="7">
    <source>
        <dbReference type="PROSITE-ProRule" id="PRU00042"/>
    </source>
</evidence>
<dbReference type="VEuPathDB" id="FungiDB:A9K55_001346"/>
<organism evidence="10 11">
    <name type="scientific">Cordyceps militaris</name>
    <name type="common">Caterpillar fungus</name>
    <name type="synonym">Clavaria militaris</name>
    <dbReference type="NCBI Taxonomy" id="73501"/>
    <lineage>
        <taxon>Eukaryota</taxon>
        <taxon>Fungi</taxon>
        <taxon>Dikarya</taxon>
        <taxon>Ascomycota</taxon>
        <taxon>Pezizomycotina</taxon>
        <taxon>Sordariomycetes</taxon>
        <taxon>Hypocreomycetidae</taxon>
        <taxon>Hypocreales</taxon>
        <taxon>Cordycipitaceae</taxon>
        <taxon>Cordyceps</taxon>
    </lineage>
</organism>
<dbReference type="GO" id="GO:0008270">
    <property type="term" value="F:zinc ion binding"/>
    <property type="evidence" value="ECO:0007669"/>
    <property type="project" value="UniProtKB-KW"/>
</dbReference>
<dbReference type="Proteomes" id="UP000323067">
    <property type="component" value="Chromosome iii"/>
</dbReference>
<dbReference type="InterPro" id="IPR007219">
    <property type="entry name" value="XnlR_reg_dom"/>
</dbReference>
<dbReference type="InterPro" id="IPR013087">
    <property type="entry name" value="Znf_C2H2_type"/>
</dbReference>
<dbReference type="PROSITE" id="PS00028">
    <property type="entry name" value="ZINC_FINGER_C2H2_1"/>
    <property type="match status" value="1"/>
</dbReference>
<proteinExistence type="predicted"/>
<evidence type="ECO:0000256" key="1">
    <source>
        <dbReference type="ARBA" id="ARBA00004123"/>
    </source>
</evidence>
<evidence type="ECO:0000256" key="5">
    <source>
        <dbReference type="ARBA" id="ARBA00022833"/>
    </source>
</evidence>
<accession>A0A2H4SQQ5</accession>
<dbReference type="PANTHER" id="PTHR40626:SF30">
    <property type="entry name" value="FINGER DOMAIN PROTEIN, PUTATIVE (AFU_ORTHOLOGUE AFUA_4G13600)-RELATED"/>
    <property type="match status" value="1"/>
</dbReference>
<sequence length="986" mass="107709">MPGSAMSEAGVKLTPITGRVSRAKKGVPVHTCDMCNPSKTFTRAEHLRRHQLSHQPPDLACTVAGCNKVFHRKDLLERHQQRHEQDERLASEDPRLHGSSPRRQGHSFSSSSPPRTMQMGSYGASSSSHSPISSTPRHETSGHSTWSSASRPFGHTLPPPRISASPQQYYAQSPQSRYSADSTTRSQGASSPNDRSHESVDHKTPETGYDFYMSDGDQSNSTGMPSSVTGSTYSSPSDSSNERNKHAKSSSTDWNLAGEQFSVSPRLQLKPEGLTASSFGFDFSASSTGFDLLKHSMDSALPMSGYEDASMKTGKSLFTSPAIRTLPMPFGGGRSTDVLMAVQPAIFQDRMMVPRLSISPTGMTFVDHFAIQSMPVLALSQSVREAVPVYLEVYWNKVHPMYPIIHRSIFEKAIENASEAIDILQCAMAAVATQFLGHEDHRSNGSQLHFHAVCKLKVASNTDSWPIETMQAILLSEYYMRFRGRDKDAFQASDLFRSLYEKANHKVTMLSKASLFGRPETWEAWVEDEAHRRLLASCFLLDVHCMRYFERPSVSVTGLDYSSPSRLVIPLSANTTKLWDAATPESWSKLNPQCPRLNVGLAITQGYKPLDMQKSSPFDASVLLAAYSLQFPSQRSSTRLDLIQDLSGVDMSNNNVLNLFTHSAVANTYLALHFTPLHIALSVSGDSWVFNSKILRLSAFAEHQDQLSRWRDSGSSAAAAAFAARALVAFLGLGSDDTGTAAAIASSCTEISDFWGIYVCALICWAFGHVGRDGSGAWNDGSSRPAALQWLQSAAKMQPVQVQRLAGRRNAQAVVGLAREALEHEQFGGRSILIADALLSLHLTASTILLFNNQAFTMQTSSILVSLLASGLAGAARNSYITPVDFATMSVEQYGSPYISSTHTTPNTKFMEHTSSTSHFTKVTGTWPQYTSKHTASVHNTAPSYKPTMSAAFDTPTYGPVQSVASHLDARGIFIATVVAGLVYLM</sequence>
<dbReference type="SMART" id="SM00355">
    <property type="entry name" value="ZnF_C2H2"/>
    <property type="match status" value="2"/>
</dbReference>
<dbReference type="GO" id="GO:0006351">
    <property type="term" value="P:DNA-templated transcription"/>
    <property type="evidence" value="ECO:0007669"/>
    <property type="project" value="InterPro"/>
</dbReference>
<feature type="domain" description="C2H2-type" evidence="9">
    <location>
        <begin position="59"/>
        <end position="88"/>
    </location>
</feature>
<feature type="compositionally biased region" description="Low complexity" evidence="8">
    <location>
        <begin position="226"/>
        <end position="239"/>
    </location>
</feature>
<evidence type="ECO:0000256" key="8">
    <source>
        <dbReference type="SAM" id="MobiDB-lite"/>
    </source>
</evidence>
<dbReference type="GO" id="GO:0000785">
    <property type="term" value="C:chromatin"/>
    <property type="evidence" value="ECO:0007669"/>
    <property type="project" value="TreeGrafter"/>
</dbReference>
<dbReference type="InterPro" id="IPR051059">
    <property type="entry name" value="VerF-like"/>
</dbReference>
<evidence type="ECO:0000256" key="6">
    <source>
        <dbReference type="ARBA" id="ARBA00023242"/>
    </source>
</evidence>
<evidence type="ECO:0000256" key="2">
    <source>
        <dbReference type="ARBA" id="ARBA00022723"/>
    </source>
</evidence>
<keyword evidence="2" id="KW-0479">Metal-binding</keyword>
<feature type="compositionally biased region" description="Polar residues" evidence="8">
    <location>
        <begin position="106"/>
        <end position="119"/>
    </location>
</feature>
<dbReference type="Pfam" id="PF00096">
    <property type="entry name" value="zf-C2H2"/>
    <property type="match status" value="1"/>
</dbReference>
<dbReference type="SUPFAM" id="SSF57667">
    <property type="entry name" value="beta-beta-alpha zinc fingers"/>
    <property type="match status" value="1"/>
</dbReference>
<dbReference type="GO" id="GO:0000981">
    <property type="term" value="F:DNA-binding transcription factor activity, RNA polymerase II-specific"/>
    <property type="evidence" value="ECO:0007669"/>
    <property type="project" value="InterPro"/>
</dbReference>
<feature type="compositionally biased region" description="Polar residues" evidence="8">
    <location>
        <begin position="216"/>
        <end position="225"/>
    </location>
</feature>
<dbReference type="PANTHER" id="PTHR40626">
    <property type="entry name" value="MIP31509P"/>
    <property type="match status" value="1"/>
</dbReference>
<feature type="compositionally biased region" description="Basic and acidic residues" evidence="8">
    <location>
        <begin position="79"/>
        <end position="96"/>
    </location>
</feature>
<keyword evidence="6" id="KW-0539">Nucleus</keyword>
<keyword evidence="4 7" id="KW-0863">Zinc-finger</keyword>
<feature type="region of interest" description="Disordered" evidence="8">
    <location>
        <begin position="79"/>
        <end position="253"/>
    </location>
</feature>